<dbReference type="Gene3D" id="1.10.460.10">
    <property type="entry name" value="Topoisomerase I, domain 2"/>
    <property type="match status" value="1"/>
</dbReference>
<sequence>MQLIDEDTSFVFSNSEKFTSKDLAHYYGSFLSDVATVICIQREVKRKASPLLFSTASLQGYMSRYFSWSPDYTLEVAKRLYQKEFLTYPRTAYNIITEYEFAYLNRPEYIYQLVQLIGLKDFQKVKEEVTERYVDTDKTGEHHAIIPTDTIDISAYSRLVRDERLLYKVVAKRTLLMFEADYQYQSTKIVIDNNGQEFLTKQTNVLNSGWKKFSSRSMQEKYLPDYQEGESVLLSQTVFKDKTKAPKRLTEADLVEDVLEKKGLGTPATRASILKTILERGYVKKEKKTGQLHPLERGRLLISYLEDLGIDYIHPETTRIWEEELEKIGQGLLQEGNTLRFVHTMYASVLYEQCMHKQKIKRLEPAMSRSKEKRKIFRLSYEEEKQIKRVMESEGETNFSDFVRRKILVDGIGKNSYFNEQAFIETIVHRLSLQTQIQSVEKIYERVLEVSVLSQKKQTVSPQDFDILLNCVRKLLEEIDRVIPLSQDFKNRYME</sequence>
<evidence type="ECO:0000313" key="5">
    <source>
        <dbReference type="EMBL" id="OLF48348.1"/>
    </source>
</evidence>
<evidence type="ECO:0000256" key="3">
    <source>
        <dbReference type="ARBA" id="ARBA00023235"/>
    </source>
</evidence>
<dbReference type="GO" id="GO:0003917">
    <property type="term" value="F:DNA topoisomerase type I (single strand cut, ATP-independent) activity"/>
    <property type="evidence" value="ECO:0007669"/>
    <property type="project" value="InterPro"/>
</dbReference>
<dbReference type="InterPro" id="IPR013497">
    <property type="entry name" value="Topo_IA_cen"/>
</dbReference>
<dbReference type="SUPFAM" id="SSF56712">
    <property type="entry name" value="Prokaryotic type I DNA topoisomerase"/>
    <property type="match status" value="1"/>
</dbReference>
<organism evidence="5 7">
    <name type="scientific">Streptococcus acidominimus</name>
    <dbReference type="NCBI Taxonomy" id="1326"/>
    <lineage>
        <taxon>Bacteria</taxon>
        <taxon>Bacillati</taxon>
        <taxon>Bacillota</taxon>
        <taxon>Bacilli</taxon>
        <taxon>Lactobacillales</taxon>
        <taxon>Streptococcaceae</taxon>
        <taxon>Streptococcus</taxon>
    </lineage>
</organism>
<dbReference type="Proteomes" id="UP000186437">
    <property type="component" value="Unassembled WGS sequence"/>
</dbReference>
<protein>
    <submittedName>
        <fullName evidence="6">DNA topoisomerase</fullName>
        <ecNumber evidence="6">5.99.1.2</ecNumber>
    </submittedName>
</protein>
<dbReference type="InterPro" id="IPR023405">
    <property type="entry name" value="Topo_IA_core_domain"/>
</dbReference>
<dbReference type="PRINTS" id="PR00417">
    <property type="entry name" value="PRTPISMRASEI"/>
</dbReference>
<evidence type="ECO:0000313" key="7">
    <source>
        <dbReference type="Proteomes" id="UP000186437"/>
    </source>
</evidence>
<dbReference type="PANTHER" id="PTHR11390">
    <property type="entry name" value="PROKARYOTIC DNA TOPOISOMERASE"/>
    <property type="match status" value="1"/>
</dbReference>
<keyword evidence="2" id="KW-0238">DNA-binding</keyword>
<dbReference type="AlphaFoldDB" id="A0A1Q8E990"/>
<evidence type="ECO:0000313" key="6">
    <source>
        <dbReference type="EMBL" id="SUN06475.1"/>
    </source>
</evidence>
<dbReference type="Gene3D" id="1.10.290.10">
    <property type="entry name" value="Topoisomerase I, domain 4"/>
    <property type="match status" value="1"/>
</dbReference>
<dbReference type="GO" id="GO:0003677">
    <property type="term" value="F:DNA binding"/>
    <property type="evidence" value="ECO:0007669"/>
    <property type="project" value="UniProtKB-KW"/>
</dbReference>
<dbReference type="InterPro" id="IPR003602">
    <property type="entry name" value="Topo_IA_DNA-bd_dom"/>
</dbReference>
<evidence type="ECO:0000256" key="2">
    <source>
        <dbReference type="ARBA" id="ARBA00023125"/>
    </source>
</evidence>
<dbReference type="InterPro" id="IPR013826">
    <property type="entry name" value="Topo_IA_cen_sub3"/>
</dbReference>
<keyword evidence="3 6" id="KW-0413">Isomerase</keyword>
<dbReference type="OrthoDB" id="9803554at2"/>
<dbReference type="EMBL" id="UHEN01000001">
    <property type="protein sequence ID" value="SUN06475.1"/>
    <property type="molecule type" value="Genomic_DNA"/>
</dbReference>
<dbReference type="PROSITE" id="PS52039">
    <property type="entry name" value="TOPO_IA_2"/>
    <property type="match status" value="1"/>
</dbReference>
<dbReference type="SMART" id="SM00437">
    <property type="entry name" value="TOP1Ac"/>
    <property type="match status" value="1"/>
</dbReference>
<dbReference type="InterPro" id="IPR013824">
    <property type="entry name" value="Topo_IA_cen_sub1"/>
</dbReference>
<reference evidence="6 8" key="3">
    <citation type="submission" date="2018-06" db="EMBL/GenBank/DDBJ databases">
        <authorList>
            <consortium name="Pathogen Informatics"/>
            <person name="Doyle S."/>
        </authorList>
    </citation>
    <scope>NUCLEOTIDE SEQUENCE [LARGE SCALE GENOMIC DNA]</scope>
    <source>
        <strain evidence="6 8">NCTC12957</strain>
    </source>
</reference>
<dbReference type="GO" id="GO:0006265">
    <property type="term" value="P:DNA topological change"/>
    <property type="evidence" value="ECO:0007669"/>
    <property type="project" value="InterPro"/>
</dbReference>
<accession>A0A1Q8E990</accession>
<dbReference type="GO" id="GO:0043597">
    <property type="term" value="C:cytoplasmic replication fork"/>
    <property type="evidence" value="ECO:0007669"/>
    <property type="project" value="TreeGrafter"/>
</dbReference>
<reference evidence="5" key="1">
    <citation type="submission" date="2016-12" db="EMBL/GenBank/DDBJ databases">
        <authorList>
            <person name="Song W.-J."/>
            <person name="Kurnit D.M."/>
        </authorList>
    </citation>
    <scope>NUCLEOTIDE SEQUENCE [LARGE SCALE GENOMIC DNA]</scope>
    <source>
        <strain evidence="5">ATCC 51725</strain>
    </source>
</reference>
<dbReference type="InterPro" id="IPR000380">
    <property type="entry name" value="Topo_IA"/>
</dbReference>
<keyword evidence="1" id="KW-0799">Topoisomerase</keyword>
<dbReference type="Pfam" id="PF01131">
    <property type="entry name" value="Topoisom_bac"/>
    <property type="match status" value="1"/>
</dbReference>
<dbReference type="RefSeq" id="WP_075099957.1">
    <property type="nucleotide sequence ID" value="NZ_MSJL01000068.1"/>
</dbReference>
<evidence type="ECO:0000256" key="1">
    <source>
        <dbReference type="ARBA" id="ARBA00023029"/>
    </source>
</evidence>
<dbReference type="Proteomes" id="UP000255213">
    <property type="component" value="Unassembled WGS sequence"/>
</dbReference>
<dbReference type="GO" id="GO:0006310">
    <property type="term" value="P:DNA recombination"/>
    <property type="evidence" value="ECO:0007669"/>
    <property type="project" value="TreeGrafter"/>
</dbReference>
<evidence type="ECO:0000313" key="8">
    <source>
        <dbReference type="Proteomes" id="UP000255213"/>
    </source>
</evidence>
<name>A0A1Q8E990_STRAI</name>
<reference evidence="7" key="2">
    <citation type="submission" date="2016-12" db="EMBL/GenBank/DDBJ databases">
        <authorList>
            <person name="Gulvik C.A."/>
        </authorList>
    </citation>
    <scope>NUCLEOTIDE SEQUENCE [LARGE SCALE GENOMIC DNA]</scope>
    <source>
        <strain evidence="7">ATCC 51725</strain>
    </source>
</reference>
<dbReference type="EMBL" id="MSJL01000068">
    <property type="protein sequence ID" value="OLF48348.1"/>
    <property type="molecule type" value="Genomic_DNA"/>
</dbReference>
<keyword evidence="7" id="KW-1185">Reference proteome</keyword>
<evidence type="ECO:0000259" key="4">
    <source>
        <dbReference type="PROSITE" id="PS52039"/>
    </source>
</evidence>
<proteinExistence type="predicted"/>
<feature type="domain" description="Topo IA-type catalytic" evidence="4">
    <location>
        <begin position="1"/>
        <end position="350"/>
    </location>
</feature>
<dbReference type="InterPro" id="IPR013825">
    <property type="entry name" value="Topo_IA_cen_sub2"/>
</dbReference>
<dbReference type="Gene3D" id="2.70.20.10">
    <property type="entry name" value="Topoisomerase I, domain 3"/>
    <property type="match status" value="1"/>
</dbReference>
<dbReference type="PANTHER" id="PTHR11390:SF21">
    <property type="entry name" value="DNA TOPOISOMERASE 3-ALPHA"/>
    <property type="match status" value="1"/>
</dbReference>
<dbReference type="GO" id="GO:0006281">
    <property type="term" value="P:DNA repair"/>
    <property type="evidence" value="ECO:0007669"/>
    <property type="project" value="TreeGrafter"/>
</dbReference>
<gene>
    <name evidence="6" type="primary">topB</name>
    <name evidence="5" type="ORF">BU200_09735</name>
    <name evidence="6" type="ORF">NCTC12957_00655</name>
</gene>
<dbReference type="EC" id="5.99.1.2" evidence="6"/>